<protein>
    <submittedName>
        <fullName evidence="2">Dihydrodipicolinate reductase</fullName>
    </submittedName>
</protein>
<dbReference type="Pfam" id="PF19328">
    <property type="entry name" value="DAP_DH_C"/>
    <property type="match status" value="1"/>
</dbReference>
<evidence type="ECO:0000313" key="2">
    <source>
        <dbReference type="EMBL" id="MCX2940987.1"/>
    </source>
</evidence>
<sequence length="345" mass="36482">MTIRVVQWTTGVVAQAAVRAVLAHPDLELVGCHVWSEEKVGKDVGELCGLAPLGIAATGDIEAVVALEPDAVLYMPMLWNVDDMVRLLDAGINVISTAGFITGHSYGEVDMRRLHDAAERGGASLYGTGINPGLASVVALTSAAACREIERISIHEAVDCTPYASPETWTALGFGSPPDTPGLTEAIRVRILAFADAIEMMASALHVVLDEVRFVSQLGVATKHLDLGYMEIAEGTVCGMKAMFQGMKDGAPLLEMDLLWRLGDAMEPDWPIDHGYVMEIRGVPNVRIRYEPEFGGDDEEYVAAPTANPAVNAIPAVVAADPGLVTAADLPLITAGSVRLAGTPG</sequence>
<feature type="domain" description="2,4-diaminopentanoate dehydrogenase C-terminal" evidence="1">
    <location>
        <begin position="137"/>
        <end position="335"/>
    </location>
</feature>
<dbReference type="SUPFAM" id="SSF51735">
    <property type="entry name" value="NAD(P)-binding Rossmann-fold domains"/>
    <property type="match status" value="1"/>
</dbReference>
<proteinExistence type="predicted"/>
<organism evidence="2 3">
    <name type="scientific">Mycobacterium pinniadriaticum</name>
    <dbReference type="NCBI Taxonomy" id="2994102"/>
    <lineage>
        <taxon>Bacteria</taxon>
        <taxon>Bacillati</taxon>
        <taxon>Actinomycetota</taxon>
        <taxon>Actinomycetes</taxon>
        <taxon>Mycobacteriales</taxon>
        <taxon>Mycobacteriaceae</taxon>
        <taxon>Mycobacterium</taxon>
    </lineage>
</organism>
<dbReference type="InterPro" id="IPR045760">
    <property type="entry name" value="DAP_DH_C"/>
</dbReference>
<keyword evidence="3" id="KW-1185">Reference proteome</keyword>
<evidence type="ECO:0000259" key="1">
    <source>
        <dbReference type="Pfam" id="PF19328"/>
    </source>
</evidence>
<dbReference type="CDD" id="cd24146">
    <property type="entry name" value="nat-AmDH_N_like"/>
    <property type="match status" value="1"/>
</dbReference>
<dbReference type="RefSeq" id="WP_266000860.1">
    <property type="nucleotide sequence ID" value="NZ_JAPJDN010000053.1"/>
</dbReference>
<gene>
    <name evidence="2" type="ORF">ORI27_30295</name>
</gene>
<dbReference type="EMBL" id="JAPJDO010000053">
    <property type="protein sequence ID" value="MCX2940987.1"/>
    <property type="molecule type" value="Genomic_DNA"/>
</dbReference>
<reference evidence="2 3" key="1">
    <citation type="submission" date="2022-11" db="EMBL/GenBank/DDBJ databases">
        <title>Mycobacterium sp. nov.</title>
        <authorList>
            <person name="Papic B."/>
            <person name="Spicic S."/>
            <person name="Duvnjak S."/>
        </authorList>
    </citation>
    <scope>NUCLEOTIDE SEQUENCE [LARGE SCALE GENOMIC DNA]</scope>
    <source>
        <strain evidence="2 3">CVI_P4</strain>
    </source>
</reference>
<evidence type="ECO:0000313" key="3">
    <source>
        <dbReference type="Proteomes" id="UP001300745"/>
    </source>
</evidence>
<dbReference type="Proteomes" id="UP001300745">
    <property type="component" value="Unassembled WGS sequence"/>
</dbReference>
<accession>A0ABT3SQ81</accession>
<name>A0ABT3SQ81_9MYCO</name>
<comment type="caution">
    <text evidence="2">The sequence shown here is derived from an EMBL/GenBank/DDBJ whole genome shotgun (WGS) entry which is preliminary data.</text>
</comment>
<dbReference type="Gene3D" id="3.40.50.720">
    <property type="entry name" value="NAD(P)-binding Rossmann-like Domain"/>
    <property type="match status" value="1"/>
</dbReference>
<dbReference type="InterPro" id="IPR036291">
    <property type="entry name" value="NAD(P)-bd_dom_sf"/>
</dbReference>